<dbReference type="InterPro" id="IPR056125">
    <property type="entry name" value="DUF7708"/>
</dbReference>
<name>A0A1L7X2Z1_9HELO</name>
<dbReference type="SUPFAM" id="SSF52540">
    <property type="entry name" value="P-loop containing nucleoside triphosphate hydrolases"/>
    <property type="match status" value="1"/>
</dbReference>
<dbReference type="InterPro" id="IPR056884">
    <property type="entry name" value="NPHP3-like_N"/>
</dbReference>
<dbReference type="InterPro" id="IPR027417">
    <property type="entry name" value="P-loop_NTPase"/>
</dbReference>
<dbReference type="PANTHER" id="PTHR10039">
    <property type="entry name" value="AMELOGENIN"/>
    <property type="match status" value="1"/>
</dbReference>
<sequence>MAMHFDPVEDAFNSAKQAFRNSLADPNLYNEILTATTIADVYKLTTKLQEDAASQTKLRHLARIRPFLERLSAYAGVIDTFIQVKPDLLALIWGPIRLIILWSSQLNQALDAIAAAMGQIAQALPQFASMAHTFAQNDAIKAALGVFYQDILDFYTIILKFFCMSRWKYMFESIWPNQKKKIDVVVGNLKSHAHLMREEVTLVDIKEAQEARIRALAHFTETHEFQETQKSHIDGAKWLLRDQTFTHWLEISKRDSIWLWLQGIPGAGKTFLAAAAIKHGKKNHRTIFVFASHTNKNGLTALSVIQSLIFQAAIDDKNLQTVLVESSEQDLKSNTLYASDLLKSLVVSAGPTYIVIDGLDEIEESERQILLQKLETIALGQKAKSIRVDQKNLGSIQGYINTRSQEWMDNCNFDFETESEVRSLLSPLSAHAKGMFLYARIVLDNLEQLHGIDEVRRELKALPTDLIDAYHRIFQRINDSRPQIRDKCRRILAWIGCAPIPLTTFELEQVLLVDGPTEGAPLVATSVNFVRMCGPIIEIVNERPQFFFSIDIKDFIKTEEANLDMAITSLSYLCSRALDPELSSADLEMNLISGRYRLLGYFAFHWSALTLPIIRQIGYNVNFRFSNLLTRVALDAKNYEFDGDMGSLDSPFKNEELQRRSPEGYEMLCLVFKFHLDERSADWNLGNGETWVNFDPLTTSQILVKVQERFDALLCGQLEHGAGCNEKCAALQRHYGSRLYKCTYPSCSHSRLGFESRSDRDKHIKHHGRPWKCSVAACEWSVIGFNMKKSRDDHWLRFHQTAARTKTSKFDDLDGDDIQPLLFGLVKDGDVDGVQSLIASSGGARLGPGIITAARIVAVQQGSLPIAQLLTPKDEKHVPANLVLVAVEGGDADIVMWTLSKSDPDDVAKFVKAMLDTSSDQIYSLWEEYLVKIPRHRRWKDSLEDREDLLDVVFKQPVFSEVKDDPVKEARLKHTWRVLSELWRPDTFSAALIRVAKSTCSIPLARELIKLGADLDYPTNEYTNNGGMTALRLAAKKTTKEAALFMQFLLSQGASDIESRNRQHGCDTVWIKNERGAKEISKWLGVTWEELVKSHYLVQINRVRKKNGHPLCTAEELARFSRE</sequence>
<feature type="domain" description="DUF7708" evidence="2">
    <location>
        <begin position="66"/>
        <end position="200"/>
    </location>
</feature>
<evidence type="ECO:0000259" key="3">
    <source>
        <dbReference type="Pfam" id="PF24883"/>
    </source>
</evidence>
<dbReference type="SUPFAM" id="SSF48403">
    <property type="entry name" value="Ankyrin repeat"/>
    <property type="match status" value="1"/>
</dbReference>
<dbReference type="AlphaFoldDB" id="A0A1L7X2Z1"/>
<dbReference type="PANTHER" id="PTHR10039:SF14">
    <property type="entry name" value="NACHT DOMAIN-CONTAINING PROTEIN"/>
    <property type="match status" value="1"/>
</dbReference>
<dbReference type="STRING" id="576137.A0A1L7X2Z1"/>
<dbReference type="EMBL" id="FJOG01000013">
    <property type="protein sequence ID" value="CZR59391.1"/>
    <property type="molecule type" value="Genomic_DNA"/>
</dbReference>
<keyword evidence="1" id="KW-0677">Repeat</keyword>
<dbReference type="Gene3D" id="1.25.40.20">
    <property type="entry name" value="Ankyrin repeat-containing domain"/>
    <property type="match status" value="1"/>
</dbReference>
<accession>A0A1L7X2Z1</accession>
<dbReference type="Gene3D" id="3.40.50.300">
    <property type="entry name" value="P-loop containing nucleotide triphosphate hydrolases"/>
    <property type="match status" value="1"/>
</dbReference>
<protein>
    <submittedName>
        <fullName evidence="4">Uncharacterized protein</fullName>
    </submittedName>
</protein>
<dbReference type="Proteomes" id="UP000184330">
    <property type="component" value="Unassembled WGS sequence"/>
</dbReference>
<feature type="domain" description="Nephrocystin 3-like N-terminal" evidence="3">
    <location>
        <begin position="237"/>
        <end position="378"/>
    </location>
</feature>
<dbReference type="OrthoDB" id="4062651at2759"/>
<reference evidence="4 5" key="1">
    <citation type="submission" date="2016-03" db="EMBL/GenBank/DDBJ databases">
        <authorList>
            <person name="Ploux O."/>
        </authorList>
    </citation>
    <scope>NUCLEOTIDE SEQUENCE [LARGE SCALE GENOMIC DNA]</scope>
    <source>
        <strain evidence="4 5">UAMH 11012</strain>
    </source>
</reference>
<dbReference type="Pfam" id="PF24883">
    <property type="entry name" value="NPHP3_N"/>
    <property type="match status" value="1"/>
</dbReference>
<dbReference type="InterPro" id="IPR036770">
    <property type="entry name" value="Ankyrin_rpt-contain_sf"/>
</dbReference>
<evidence type="ECO:0000313" key="5">
    <source>
        <dbReference type="Proteomes" id="UP000184330"/>
    </source>
</evidence>
<keyword evidence="5" id="KW-1185">Reference proteome</keyword>
<evidence type="ECO:0000259" key="2">
    <source>
        <dbReference type="Pfam" id="PF24809"/>
    </source>
</evidence>
<evidence type="ECO:0000313" key="4">
    <source>
        <dbReference type="EMBL" id="CZR59391.1"/>
    </source>
</evidence>
<evidence type="ECO:0000256" key="1">
    <source>
        <dbReference type="ARBA" id="ARBA00022737"/>
    </source>
</evidence>
<organism evidence="4 5">
    <name type="scientific">Phialocephala subalpina</name>
    <dbReference type="NCBI Taxonomy" id="576137"/>
    <lineage>
        <taxon>Eukaryota</taxon>
        <taxon>Fungi</taxon>
        <taxon>Dikarya</taxon>
        <taxon>Ascomycota</taxon>
        <taxon>Pezizomycotina</taxon>
        <taxon>Leotiomycetes</taxon>
        <taxon>Helotiales</taxon>
        <taxon>Mollisiaceae</taxon>
        <taxon>Phialocephala</taxon>
        <taxon>Phialocephala fortinii species complex</taxon>
    </lineage>
</organism>
<proteinExistence type="predicted"/>
<dbReference type="Pfam" id="PF24809">
    <property type="entry name" value="DUF7708"/>
    <property type="match status" value="1"/>
</dbReference>
<gene>
    <name evidence="4" type="ORF">PAC_09283</name>
</gene>